<feature type="compositionally biased region" description="Low complexity" evidence="2">
    <location>
        <begin position="9"/>
        <end position="22"/>
    </location>
</feature>
<dbReference type="PANTHER" id="PTHR46353">
    <property type="entry name" value="ZINC FINGER PROTEIN 5"/>
    <property type="match status" value="1"/>
</dbReference>
<protein>
    <recommendedName>
        <fullName evidence="3">C2H2-type domain-containing protein</fullName>
    </recommendedName>
</protein>
<dbReference type="PANTHER" id="PTHR46353:SF23">
    <property type="entry name" value="C2H2 ZINC FINGER-CONTAINING PROTEIN-RELATED"/>
    <property type="match status" value="1"/>
</dbReference>
<dbReference type="SUPFAM" id="SSF57667">
    <property type="entry name" value="beta-beta-alpha zinc fingers"/>
    <property type="match status" value="1"/>
</dbReference>
<name>A0ABC8LF65_ERUVS</name>
<keyword evidence="5" id="KW-1185">Reference proteome</keyword>
<dbReference type="InterPro" id="IPR044299">
    <property type="entry name" value="GIS3/ZFP5/ZFP6"/>
</dbReference>
<sequence length="140" mass="15646">MDPNHPIDVDMLSSESSYSSDVSDNDFVELIEKPTYKCKYCPKEFSKIQALGGHQNAHKTERQNHAMFTSMNQSDPYPYMLPSRENPYQSVMTPPQLYLSPTSPPPPPVNLDLCLGVGDSSQTQAQPKEPNEDDGLSLKL</sequence>
<dbReference type="Proteomes" id="UP001642260">
    <property type="component" value="Unassembled WGS sequence"/>
</dbReference>
<keyword evidence="1" id="KW-0862">Zinc</keyword>
<feature type="region of interest" description="Disordered" evidence="2">
    <location>
        <begin position="70"/>
        <end position="140"/>
    </location>
</feature>
<dbReference type="InterPro" id="IPR036236">
    <property type="entry name" value="Znf_C2H2_sf"/>
</dbReference>
<accession>A0ABC8LF65</accession>
<proteinExistence type="predicted"/>
<gene>
    <name evidence="4" type="ORF">ERUC_LOCUS34637</name>
</gene>
<feature type="domain" description="C2H2-type" evidence="3">
    <location>
        <begin position="36"/>
        <end position="63"/>
    </location>
</feature>
<keyword evidence="1" id="KW-0863">Zinc-finger</keyword>
<dbReference type="Pfam" id="PF13912">
    <property type="entry name" value="zf-C2H2_6"/>
    <property type="match status" value="1"/>
</dbReference>
<evidence type="ECO:0000259" key="3">
    <source>
        <dbReference type="PROSITE" id="PS50157"/>
    </source>
</evidence>
<reference evidence="4 5" key="1">
    <citation type="submission" date="2022-03" db="EMBL/GenBank/DDBJ databases">
        <authorList>
            <person name="Macdonald S."/>
            <person name="Ahmed S."/>
            <person name="Newling K."/>
        </authorList>
    </citation>
    <scope>NUCLEOTIDE SEQUENCE [LARGE SCALE GENOMIC DNA]</scope>
</reference>
<dbReference type="EMBL" id="CAKOAT010542932">
    <property type="protein sequence ID" value="CAH8382154.1"/>
    <property type="molecule type" value="Genomic_DNA"/>
</dbReference>
<organism evidence="4 5">
    <name type="scientific">Eruca vesicaria subsp. sativa</name>
    <name type="common">Garden rocket</name>
    <name type="synonym">Eruca sativa</name>
    <dbReference type="NCBI Taxonomy" id="29727"/>
    <lineage>
        <taxon>Eukaryota</taxon>
        <taxon>Viridiplantae</taxon>
        <taxon>Streptophyta</taxon>
        <taxon>Embryophyta</taxon>
        <taxon>Tracheophyta</taxon>
        <taxon>Spermatophyta</taxon>
        <taxon>Magnoliopsida</taxon>
        <taxon>eudicotyledons</taxon>
        <taxon>Gunneridae</taxon>
        <taxon>Pentapetalae</taxon>
        <taxon>rosids</taxon>
        <taxon>malvids</taxon>
        <taxon>Brassicales</taxon>
        <taxon>Brassicaceae</taxon>
        <taxon>Brassiceae</taxon>
        <taxon>Eruca</taxon>
    </lineage>
</organism>
<evidence type="ECO:0000256" key="2">
    <source>
        <dbReference type="SAM" id="MobiDB-lite"/>
    </source>
</evidence>
<feature type="compositionally biased region" description="Acidic residues" evidence="2">
    <location>
        <begin position="131"/>
        <end position="140"/>
    </location>
</feature>
<comment type="caution">
    <text evidence="4">The sequence shown here is derived from an EMBL/GenBank/DDBJ whole genome shotgun (WGS) entry which is preliminary data.</text>
</comment>
<dbReference type="AlphaFoldDB" id="A0ABC8LF65"/>
<evidence type="ECO:0000256" key="1">
    <source>
        <dbReference type="PROSITE-ProRule" id="PRU00042"/>
    </source>
</evidence>
<dbReference type="GO" id="GO:0008270">
    <property type="term" value="F:zinc ion binding"/>
    <property type="evidence" value="ECO:0007669"/>
    <property type="project" value="UniProtKB-KW"/>
</dbReference>
<dbReference type="Gene3D" id="3.30.160.60">
    <property type="entry name" value="Classic Zinc Finger"/>
    <property type="match status" value="1"/>
</dbReference>
<keyword evidence="1" id="KW-0479">Metal-binding</keyword>
<evidence type="ECO:0000313" key="4">
    <source>
        <dbReference type="EMBL" id="CAH8382154.1"/>
    </source>
</evidence>
<dbReference type="InterPro" id="IPR013087">
    <property type="entry name" value="Znf_C2H2_type"/>
</dbReference>
<evidence type="ECO:0000313" key="5">
    <source>
        <dbReference type="Proteomes" id="UP001642260"/>
    </source>
</evidence>
<feature type="region of interest" description="Disordered" evidence="2">
    <location>
        <begin position="1"/>
        <end position="23"/>
    </location>
</feature>
<dbReference type="PROSITE" id="PS00028">
    <property type="entry name" value="ZINC_FINGER_C2H2_1"/>
    <property type="match status" value="1"/>
</dbReference>
<dbReference type="PROSITE" id="PS50157">
    <property type="entry name" value="ZINC_FINGER_C2H2_2"/>
    <property type="match status" value="1"/>
</dbReference>